<dbReference type="PANTHER" id="PTHR42885:SF1">
    <property type="entry name" value="THREONINE-PHOSPHATE DECARBOXYLASE"/>
    <property type="match status" value="1"/>
</dbReference>
<keyword evidence="2" id="KW-0663">Pyridoxal phosphate</keyword>
<dbReference type="InterPro" id="IPR015421">
    <property type="entry name" value="PyrdxlP-dep_Trfase_major"/>
</dbReference>
<dbReference type="Pfam" id="PF00155">
    <property type="entry name" value="Aminotran_1_2"/>
    <property type="match status" value="1"/>
</dbReference>
<protein>
    <recommendedName>
        <fullName evidence="3">Aminotransferase</fullName>
        <ecNumber evidence="3">2.6.1.-</ecNumber>
    </recommendedName>
</protein>
<evidence type="ECO:0000256" key="3">
    <source>
        <dbReference type="RuleBase" id="RU000481"/>
    </source>
</evidence>
<evidence type="ECO:0000313" key="5">
    <source>
        <dbReference type="EMBL" id="OON73992.1"/>
    </source>
</evidence>
<comment type="caution">
    <text evidence="5">The sequence shown here is derived from an EMBL/GenBank/DDBJ whole genome shotgun (WGS) entry which is preliminary data.</text>
</comment>
<dbReference type="PANTHER" id="PTHR42885">
    <property type="entry name" value="HISTIDINOL-PHOSPHATE AMINOTRANSFERASE-RELATED"/>
    <property type="match status" value="1"/>
</dbReference>
<dbReference type="Proteomes" id="UP000190539">
    <property type="component" value="Unassembled WGS sequence"/>
</dbReference>
<reference evidence="5 6" key="1">
    <citation type="submission" date="2017-02" db="EMBL/GenBank/DDBJ databases">
        <title>Draft Genome Sequence of Streptomyces tsukubaensis F601, a Producer of the immunosuppressant tacrolimus FK506.</title>
        <authorList>
            <person name="Zong G."/>
            <person name="Zhong C."/>
            <person name="Fu J."/>
            <person name="Qin R."/>
            <person name="Cao G."/>
        </authorList>
    </citation>
    <scope>NUCLEOTIDE SEQUENCE [LARGE SCALE GENOMIC DNA]</scope>
    <source>
        <strain evidence="5 6">F601</strain>
    </source>
</reference>
<evidence type="ECO:0000256" key="1">
    <source>
        <dbReference type="ARBA" id="ARBA00001933"/>
    </source>
</evidence>
<comment type="similarity">
    <text evidence="3">Belongs to the class-I pyridoxal-phosphate-dependent aminotransferase family.</text>
</comment>
<dbReference type="EMBL" id="MVFC01000029">
    <property type="protein sequence ID" value="OON73992.1"/>
    <property type="molecule type" value="Genomic_DNA"/>
</dbReference>
<dbReference type="Gene3D" id="3.40.640.10">
    <property type="entry name" value="Type I PLP-dependent aspartate aminotransferase-like (Major domain)"/>
    <property type="match status" value="1"/>
</dbReference>
<sequence length="379" mass="39586">MPRDQAGAPTGLVRAPTDQAHADGYDLRHHGDAEVRGDGDGLTDLAVNVRAGTPPAWLRRHIADSLSGLAAYPDGRAARAAVAARHGLPSARVLLTAGAAEAFVLLARALAVRAPVVVHPQFTEPEAALRDAGHEVRRVVLHSGDGFPLDPALVPEDADLVVVGNPTNPTSVLHPARAVERLARPGRVLVVDEAFMDAVPGERESLAGRTDIPGLVVLRSLTKTWGLAGLRIGYVLAAPETVRALERAQPLWAVSTPALAAAEACVAPAALAEAEHAAHTIAADRAHLLAGLAALSPRVRAATPAEGPFVLIEADDAAALRSRLRERGFAVRRGDTFPGLGPDWLRLAVRDRATTDRFLGALREAVENVSRAGSATGTG</sequence>
<dbReference type="EC" id="2.6.1.-" evidence="3"/>
<dbReference type="InterPro" id="IPR015422">
    <property type="entry name" value="PyrdxlP-dep_Trfase_small"/>
</dbReference>
<dbReference type="OrthoDB" id="3401872at2"/>
<comment type="cofactor">
    <cofactor evidence="1 3">
        <name>pyridoxal 5'-phosphate</name>
        <dbReference type="ChEBI" id="CHEBI:597326"/>
    </cofactor>
</comment>
<evidence type="ECO:0000259" key="4">
    <source>
        <dbReference type="Pfam" id="PF00155"/>
    </source>
</evidence>
<keyword evidence="6" id="KW-1185">Reference proteome</keyword>
<name>A0A1V4A3M9_9ACTN</name>
<dbReference type="SUPFAM" id="SSF53383">
    <property type="entry name" value="PLP-dependent transferases"/>
    <property type="match status" value="1"/>
</dbReference>
<dbReference type="AlphaFoldDB" id="A0A1V4A3M9"/>
<evidence type="ECO:0000256" key="2">
    <source>
        <dbReference type="ARBA" id="ARBA00022898"/>
    </source>
</evidence>
<dbReference type="InterPro" id="IPR015424">
    <property type="entry name" value="PyrdxlP-dep_Trfase"/>
</dbReference>
<dbReference type="InterPro" id="IPR004838">
    <property type="entry name" value="NHTrfase_class1_PyrdxlP-BS"/>
</dbReference>
<feature type="domain" description="Aminotransferase class I/classII large" evidence="4">
    <location>
        <begin position="43"/>
        <end position="362"/>
    </location>
</feature>
<gene>
    <name evidence="5" type="ORF">B1H18_26100</name>
</gene>
<dbReference type="CDD" id="cd00609">
    <property type="entry name" value="AAT_like"/>
    <property type="match status" value="1"/>
</dbReference>
<evidence type="ECO:0000313" key="6">
    <source>
        <dbReference type="Proteomes" id="UP000190539"/>
    </source>
</evidence>
<dbReference type="PROSITE" id="PS00105">
    <property type="entry name" value="AA_TRANSFER_CLASS_1"/>
    <property type="match status" value="1"/>
</dbReference>
<dbReference type="RefSeq" id="WP_077971945.1">
    <property type="nucleotide sequence ID" value="NZ_CP045178.1"/>
</dbReference>
<dbReference type="NCBIfam" id="NF005915">
    <property type="entry name" value="PRK07908.1"/>
    <property type="match status" value="1"/>
</dbReference>
<dbReference type="STRING" id="83656.B1H18_26100"/>
<proteinExistence type="inferred from homology"/>
<keyword evidence="3 5" id="KW-0808">Transferase</keyword>
<organism evidence="5 6">
    <name type="scientific">Streptomyces tsukubensis</name>
    <dbReference type="NCBI Taxonomy" id="83656"/>
    <lineage>
        <taxon>Bacteria</taxon>
        <taxon>Bacillati</taxon>
        <taxon>Actinomycetota</taxon>
        <taxon>Actinomycetes</taxon>
        <taxon>Kitasatosporales</taxon>
        <taxon>Streptomycetaceae</taxon>
        <taxon>Streptomyces</taxon>
    </lineage>
</organism>
<accession>A0A1V4A3M9</accession>
<keyword evidence="3 5" id="KW-0032">Aminotransferase</keyword>
<dbReference type="InterPro" id="IPR004839">
    <property type="entry name" value="Aminotransferase_I/II_large"/>
</dbReference>
<dbReference type="GO" id="GO:0030170">
    <property type="term" value="F:pyridoxal phosphate binding"/>
    <property type="evidence" value="ECO:0007669"/>
    <property type="project" value="InterPro"/>
</dbReference>
<dbReference type="GO" id="GO:0008483">
    <property type="term" value="F:transaminase activity"/>
    <property type="evidence" value="ECO:0007669"/>
    <property type="project" value="UniProtKB-KW"/>
</dbReference>
<dbReference type="Gene3D" id="3.90.1150.10">
    <property type="entry name" value="Aspartate Aminotransferase, domain 1"/>
    <property type="match status" value="1"/>
</dbReference>